<dbReference type="InterPro" id="IPR002933">
    <property type="entry name" value="Peptidase_M20"/>
</dbReference>
<keyword evidence="4" id="KW-0614">Plasmid</keyword>
<dbReference type="PANTHER" id="PTHR11014">
    <property type="entry name" value="PEPTIDASE M20 FAMILY MEMBER"/>
    <property type="match status" value="1"/>
</dbReference>
<accession>A0A6B9GIB1</accession>
<geneLocation type="plasmid" evidence="4">
    <name>pNE1B</name>
</geneLocation>
<organism evidence="4">
    <name type="scientific">Pantoea cypripedii</name>
    <name type="common">Pectobacterium cypripedii</name>
    <name type="synonym">Erwinia cypripedii</name>
    <dbReference type="NCBI Taxonomy" id="55209"/>
    <lineage>
        <taxon>Bacteria</taxon>
        <taxon>Pseudomonadati</taxon>
        <taxon>Pseudomonadota</taxon>
        <taxon>Gammaproteobacteria</taxon>
        <taxon>Enterobacterales</taxon>
        <taxon>Erwiniaceae</taxon>
        <taxon>Pantoea</taxon>
    </lineage>
</organism>
<dbReference type="InterPro" id="IPR011650">
    <property type="entry name" value="Peptidase_M20_dimer"/>
</dbReference>
<reference evidence="4" key="1">
    <citation type="submission" date="2017-11" db="EMBL/GenBank/DDBJ databases">
        <title>Genome sequence of Pantoea cypripedii NE1.</title>
        <authorList>
            <person name="Nascimento F.X."/>
        </authorList>
    </citation>
    <scope>NUCLEOTIDE SEQUENCE [LARGE SCALE GENOMIC DNA]</scope>
    <source>
        <strain evidence="4">NE1</strain>
        <plasmid evidence="4">pNE1B</plasmid>
    </source>
</reference>
<dbReference type="SUPFAM" id="SSF55031">
    <property type="entry name" value="Bacterial exopeptidase dimerisation domain"/>
    <property type="match status" value="1"/>
</dbReference>
<keyword evidence="2" id="KW-0479">Metal-binding</keyword>
<comment type="cofactor">
    <cofactor evidence="2">
        <name>Mn(2+)</name>
        <dbReference type="ChEBI" id="CHEBI:29035"/>
    </cofactor>
    <text evidence="2">The Mn(2+) ion enhances activity.</text>
</comment>
<dbReference type="FunFam" id="3.30.70.360:FF:000001">
    <property type="entry name" value="N-acetyldiaminopimelate deacetylase"/>
    <property type="match status" value="1"/>
</dbReference>
<keyword evidence="2" id="KW-0464">Manganese</keyword>
<gene>
    <name evidence="4" type="ORF">CUN67_27205</name>
</gene>
<dbReference type="InterPro" id="IPR017439">
    <property type="entry name" value="Amidohydrolase"/>
</dbReference>
<feature type="binding site" evidence="2">
    <location>
        <position position="95"/>
    </location>
    <ligand>
        <name>Mn(2+)</name>
        <dbReference type="ChEBI" id="CHEBI:29035"/>
        <label>2</label>
    </ligand>
</feature>
<dbReference type="Gene3D" id="3.30.70.360">
    <property type="match status" value="1"/>
</dbReference>
<dbReference type="GO" id="GO:0019877">
    <property type="term" value="P:diaminopimelate biosynthetic process"/>
    <property type="evidence" value="ECO:0007669"/>
    <property type="project" value="UniProtKB-ARBA"/>
</dbReference>
<protein>
    <submittedName>
        <fullName evidence="4">Amidohydrolase</fullName>
    </submittedName>
</protein>
<dbReference type="PANTHER" id="PTHR11014:SF63">
    <property type="entry name" value="METALLOPEPTIDASE, PUTATIVE (AFU_ORTHOLOGUE AFUA_6G09600)-RELATED"/>
    <property type="match status" value="1"/>
</dbReference>
<feature type="domain" description="Peptidase M20 dimerisation" evidence="3">
    <location>
        <begin position="178"/>
        <end position="272"/>
    </location>
</feature>
<sequence>MNLQEIINIRRELHANPELGYHEYNTAKLIASYLTGWGIAVETGIAETGVVGILSRGTSDRMIGLRADIDALPMQDKGTQPWKSKNPGVAHACGHDGHTAILLGVARELAKNVDFDGKVCFIFQPAEEGLAGAKRMINEGLFQRYPCDAVYALHNWPELNSGSLMTCPGPIMAAGDIFEIELYGDGGHAAQPHLTQDVTLAMSEMVIMLNTITSRALHPCEPAVITVTKVECGTSHNMIPSHAKITGTARMFSRSAQDLIEEKIHRHIMNIAEVHGIKASFNYIRCYPATINHLREAKLALQAAESADLSSSECSYPALTSEDFCYMLESKPGAYVWLGSAPSFPLHNPAFDFNDDVIGHGINWFLNVVSHEFSAM</sequence>
<dbReference type="AlphaFoldDB" id="A0A6B9GIB1"/>
<feature type="binding site" evidence="2">
    <location>
        <position position="154"/>
    </location>
    <ligand>
        <name>Mn(2+)</name>
        <dbReference type="ChEBI" id="CHEBI:29035"/>
        <label>2</label>
    </ligand>
</feature>
<dbReference type="Pfam" id="PF01546">
    <property type="entry name" value="Peptidase_M20"/>
    <property type="match status" value="1"/>
</dbReference>
<dbReference type="Pfam" id="PF07687">
    <property type="entry name" value="M20_dimer"/>
    <property type="match status" value="1"/>
</dbReference>
<feature type="binding site" evidence="2">
    <location>
        <position position="93"/>
    </location>
    <ligand>
        <name>Mn(2+)</name>
        <dbReference type="ChEBI" id="CHEBI:29035"/>
        <label>2</label>
    </ligand>
</feature>
<dbReference type="GO" id="GO:0050118">
    <property type="term" value="F:N-acetyldiaminopimelate deacetylase activity"/>
    <property type="evidence" value="ECO:0007669"/>
    <property type="project" value="UniProtKB-ARBA"/>
</dbReference>
<feature type="binding site" evidence="2">
    <location>
        <position position="128"/>
    </location>
    <ligand>
        <name>Mn(2+)</name>
        <dbReference type="ChEBI" id="CHEBI:29035"/>
        <label>2</label>
    </ligand>
</feature>
<dbReference type="EMBL" id="CP024770">
    <property type="protein sequence ID" value="QGY33286.1"/>
    <property type="molecule type" value="Genomic_DNA"/>
</dbReference>
<dbReference type="SUPFAM" id="SSF53187">
    <property type="entry name" value="Zn-dependent exopeptidases"/>
    <property type="match status" value="1"/>
</dbReference>
<dbReference type="PIRSF" id="PIRSF005962">
    <property type="entry name" value="Pept_M20D_amidohydro"/>
    <property type="match status" value="1"/>
</dbReference>
<evidence type="ECO:0000259" key="3">
    <source>
        <dbReference type="Pfam" id="PF07687"/>
    </source>
</evidence>
<dbReference type="GO" id="GO:0046872">
    <property type="term" value="F:metal ion binding"/>
    <property type="evidence" value="ECO:0007669"/>
    <property type="project" value="UniProtKB-KW"/>
</dbReference>
<keyword evidence="1 4" id="KW-0378">Hydrolase</keyword>
<dbReference type="NCBIfam" id="TIGR01891">
    <property type="entry name" value="amidohydrolases"/>
    <property type="match status" value="1"/>
</dbReference>
<dbReference type="Proteomes" id="UP000502005">
    <property type="component" value="Plasmid pNE1B"/>
</dbReference>
<evidence type="ECO:0000256" key="2">
    <source>
        <dbReference type="PIRSR" id="PIRSR005962-1"/>
    </source>
</evidence>
<feature type="binding site" evidence="2">
    <location>
        <position position="347"/>
    </location>
    <ligand>
        <name>Mn(2+)</name>
        <dbReference type="ChEBI" id="CHEBI:29035"/>
        <label>2</label>
    </ligand>
</feature>
<proteinExistence type="predicted"/>
<dbReference type="Gene3D" id="3.40.630.10">
    <property type="entry name" value="Zn peptidases"/>
    <property type="match status" value="1"/>
</dbReference>
<evidence type="ECO:0000256" key="1">
    <source>
        <dbReference type="ARBA" id="ARBA00022801"/>
    </source>
</evidence>
<evidence type="ECO:0000313" key="4">
    <source>
        <dbReference type="EMBL" id="QGY33286.1"/>
    </source>
</evidence>
<dbReference type="InterPro" id="IPR036264">
    <property type="entry name" value="Bact_exopeptidase_dim_dom"/>
</dbReference>
<name>A0A6B9GIB1_PANCY</name>